<name>A0A2P8D355_9BACT</name>
<reference evidence="1 2" key="1">
    <citation type="submission" date="2018-03" db="EMBL/GenBank/DDBJ databases">
        <title>Genomic Encyclopedia of Type Strains, Phase III (KMG-III): the genomes of soil and plant-associated and newly described type strains.</title>
        <authorList>
            <person name="Whitman W."/>
        </authorList>
    </citation>
    <scope>NUCLEOTIDE SEQUENCE [LARGE SCALE GENOMIC DNA]</scope>
    <source>
        <strain evidence="1 2">CGMCC 1.12700</strain>
    </source>
</reference>
<keyword evidence="2" id="KW-1185">Reference proteome</keyword>
<sequence length="107" mass="12132">MNTLAIMMLAQKDGKLSGAELEARLTALRSMNWQLLQCIAYVRYNQDCSLTEAKGIVLGSAAWSDEQARFIQHQESIQQEFLEFAKEEGKTITMVITPEGTRYEITK</sequence>
<proteinExistence type="predicted"/>
<protein>
    <submittedName>
        <fullName evidence="1">Uncharacterized protein</fullName>
    </submittedName>
</protein>
<accession>A0A2P8D355</accession>
<organism evidence="1 2">
    <name type="scientific">Taibaiella chishuiensis</name>
    <dbReference type="NCBI Taxonomy" id="1434707"/>
    <lineage>
        <taxon>Bacteria</taxon>
        <taxon>Pseudomonadati</taxon>
        <taxon>Bacteroidota</taxon>
        <taxon>Chitinophagia</taxon>
        <taxon>Chitinophagales</taxon>
        <taxon>Chitinophagaceae</taxon>
        <taxon>Taibaiella</taxon>
    </lineage>
</organism>
<dbReference type="Proteomes" id="UP000240572">
    <property type="component" value="Unassembled WGS sequence"/>
</dbReference>
<dbReference type="OrthoDB" id="9924495at2"/>
<comment type="caution">
    <text evidence="1">The sequence shown here is derived from an EMBL/GenBank/DDBJ whole genome shotgun (WGS) entry which is preliminary data.</text>
</comment>
<dbReference type="RefSeq" id="WP_106523503.1">
    <property type="nucleotide sequence ID" value="NZ_PYGD01000005.1"/>
</dbReference>
<evidence type="ECO:0000313" key="1">
    <source>
        <dbReference type="EMBL" id="PSK91609.1"/>
    </source>
</evidence>
<dbReference type="EMBL" id="PYGD01000005">
    <property type="protein sequence ID" value="PSK91609.1"/>
    <property type="molecule type" value="Genomic_DNA"/>
</dbReference>
<evidence type="ECO:0000313" key="2">
    <source>
        <dbReference type="Proteomes" id="UP000240572"/>
    </source>
</evidence>
<gene>
    <name evidence="1" type="ORF">B0I18_105194</name>
</gene>
<dbReference type="AlphaFoldDB" id="A0A2P8D355"/>